<dbReference type="STRING" id="1068978.AMETH_5404"/>
<evidence type="ECO:0000256" key="5">
    <source>
        <dbReference type="ARBA" id="ARBA00023136"/>
    </source>
</evidence>
<dbReference type="PANTHER" id="PTHR38459">
    <property type="entry name" value="PROPHAGE BACTOPRENOL-LINKED GLUCOSE TRANSLOCASE HOMOLOG"/>
    <property type="match status" value="1"/>
</dbReference>
<comment type="subcellular location">
    <subcellularLocation>
        <location evidence="1">Membrane</location>
        <topology evidence="1">Multi-pass membrane protein</topology>
    </subcellularLocation>
</comment>
<keyword evidence="3 6" id="KW-0812">Transmembrane</keyword>
<evidence type="ECO:0000256" key="6">
    <source>
        <dbReference type="SAM" id="Phobius"/>
    </source>
</evidence>
<sequence length="148" mass="15739">MTATWISGPVTRRAPAAHRPAEHHPVAWYVVAGVLTTGLQELLFLGARPLLGALTANVLAIALTTLANTEFQRRVTFADHSASPVRLHLQSAGTFAFYAGYGSLVLLSLHLFTANPSAALQAIALAAASGLGGIVRFAVLRWWVFARP</sequence>
<keyword evidence="4 6" id="KW-1133">Transmembrane helix</keyword>
<protein>
    <submittedName>
        <fullName evidence="8">GtrA-like protein</fullName>
    </submittedName>
</protein>
<feature type="transmembrane region" description="Helical" evidence="6">
    <location>
        <begin position="51"/>
        <end position="71"/>
    </location>
</feature>
<dbReference type="EMBL" id="CP009110">
    <property type="protein sequence ID" value="AIJ25496.1"/>
    <property type="molecule type" value="Genomic_DNA"/>
</dbReference>
<proteinExistence type="inferred from homology"/>
<dbReference type="eggNOG" id="COG2246">
    <property type="taxonomic scope" value="Bacteria"/>
</dbReference>
<accession>A0A076N2X4</accession>
<dbReference type="GO" id="GO:0000271">
    <property type="term" value="P:polysaccharide biosynthetic process"/>
    <property type="evidence" value="ECO:0007669"/>
    <property type="project" value="InterPro"/>
</dbReference>
<dbReference type="InterPro" id="IPR051401">
    <property type="entry name" value="GtrA_CellWall_Glycosyl"/>
</dbReference>
<evidence type="ECO:0000256" key="3">
    <source>
        <dbReference type="ARBA" id="ARBA00022692"/>
    </source>
</evidence>
<feature type="transmembrane region" description="Helical" evidence="6">
    <location>
        <begin position="118"/>
        <end position="139"/>
    </location>
</feature>
<dbReference type="OrthoDB" id="3296646at2"/>
<dbReference type="HOGENOM" id="CLU_1755028_0_0_11"/>
<dbReference type="PANTHER" id="PTHR38459:SF1">
    <property type="entry name" value="PROPHAGE BACTOPRENOL-LINKED GLUCOSE TRANSLOCASE HOMOLOG"/>
    <property type="match status" value="1"/>
</dbReference>
<keyword evidence="9" id="KW-1185">Reference proteome</keyword>
<dbReference type="KEGG" id="amq:AMETH_5404"/>
<dbReference type="Pfam" id="PF04138">
    <property type="entry name" value="GtrA_DPMS_TM"/>
    <property type="match status" value="1"/>
</dbReference>
<evidence type="ECO:0000256" key="2">
    <source>
        <dbReference type="ARBA" id="ARBA00009399"/>
    </source>
</evidence>
<dbReference type="AlphaFoldDB" id="A0A076N2X4"/>
<keyword evidence="5 6" id="KW-0472">Membrane</keyword>
<evidence type="ECO:0000256" key="4">
    <source>
        <dbReference type="ARBA" id="ARBA00022989"/>
    </source>
</evidence>
<evidence type="ECO:0000313" key="8">
    <source>
        <dbReference type="EMBL" id="AIJ25496.1"/>
    </source>
</evidence>
<dbReference type="GO" id="GO:0005886">
    <property type="term" value="C:plasma membrane"/>
    <property type="evidence" value="ECO:0007669"/>
    <property type="project" value="TreeGrafter"/>
</dbReference>
<reference evidence="8 9" key="1">
    <citation type="submission" date="2014-07" db="EMBL/GenBank/DDBJ databases">
        <title>Whole Genome Sequence of the Amycolatopsis methanolica 239.</title>
        <authorList>
            <person name="Tang B."/>
        </authorList>
    </citation>
    <scope>NUCLEOTIDE SEQUENCE [LARGE SCALE GENOMIC DNA]</scope>
    <source>
        <strain evidence="8 9">239</strain>
    </source>
</reference>
<gene>
    <name evidence="8" type="ORF">AMETH_5404</name>
</gene>
<name>A0A076N2X4_AMYME</name>
<evidence type="ECO:0000256" key="1">
    <source>
        <dbReference type="ARBA" id="ARBA00004141"/>
    </source>
</evidence>
<organism evidence="8 9">
    <name type="scientific">Amycolatopsis methanolica 239</name>
    <dbReference type="NCBI Taxonomy" id="1068978"/>
    <lineage>
        <taxon>Bacteria</taxon>
        <taxon>Bacillati</taxon>
        <taxon>Actinomycetota</taxon>
        <taxon>Actinomycetes</taxon>
        <taxon>Pseudonocardiales</taxon>
        <taxon>Pseudonocardiaceae</taxon>
        <taxon>Amycolatopsis</taxon>
        <taxon>Amycolatopsis methanolica group</taxon>
    </lineage>
</organism>
<evidence type="ECO:0000259" key="7">
    <source>
        <dbReference type="Pfam" id="PF04138"/>
    </source>
</evidence>
<evidence type="ECO:0000313" key="9">
    <source>
        <dbReference type="Proteomes" id="UP000062973"/>
    </source>
</evidence>
<comment type="similarity">
    <text evidence="2">Belongs to the GtrA family.</text>
</comment>
<dbReference type="PATRIC" id="fig|1068978.7.peg.5797"/>
<dbReference type="Proteomes" id="UP000062973">
    <property type="component" value="Chromosome"/>
</dbReference>
<dbReference type="RefSeq" id="WP_017984339.1">
    <property type="nucleotide sequence ID" value="NZ_AQUL01000001.1"/>
</dbReference>
<feature type="transmembrane region" description="Helical" evidence="6">
    <location>
        <begin position="92"/>
        <end position="112"/>
    </location>
</feature>
<dbReference type="InterPro" id="IPR007267">
    <property type="entry name" value="GtrA_DPMS_TM"/>
</dbReference>
<feature type="domain" description="GtrA/DPMS transmembrane" evidence="7">
    <location>
        <begin position="29"/>
        <end position="145"/>
    </location>
</feature>